<reference evidence="1" key="2">
    <citation type="journal article" date="2015" name="Data Brief">
        <title>Shoot transcriptome of the giant reed, Arundo donax.</title>
        <authorList>
            <person name="Barrero R.A."/>
            <person name="Guerrero F.D."/>
            <person name="Moolhuijzen P."/>
            <person name="Goolsby J.A."/>
            <person name="Tidwell J."/>
            <person name="Bellgard S.E."/>
            <person name="Bellgard M.I."/>
        </authorList>
    </citation>
    <scope>NUCLEOTIDE SEQUENCE</scope>
    <source>
        <tissue evidence="1">Shoot tissue taken approximately 20 cm above the soil surface</tissue>
    </source>
</reference>
<reference evidence="1" key="1">
    <citation type="submission" date="2014-09" db="EMBL/GenBank/DDBJ databases">
        <authorList>
            <person name="Magalhaes I.L.F."/>
            <person name="Oliveira U."/>
            <person name="Santos F.R."/>
            <person name="Vidigal T.H.D.A."/>
            <person name="Brescovit A.D."/>
            <person name="Santos A.J."/>
        </authorList>
    </citation>
    <scope>NUCLEOTIDE SEQUENCE</scope>
    <source>
        <tissue evidence="1">Shoot tissue taken approximately 20 cm above the soil surface</tissue>
    </source>
</reference>
<name>A0A0A9BVB3_ARUDO</name>
<evidence type="ECO:0000313" key="1">
    <source>
        <dbReference type="EMBL" id="JAD68004.1"/>
    </source>
</evidence>
<sequence>MTQFYLLTTFGFSNRFSEEII</sequence>
<organism evidence="1">
    <name type="scientific">Arundo donax</name>
    <name type="common">Giant reed</name>
    <name type="synonym">Donax arundinaceus</name>
    <dbReference type="NCBI Taxonomy" id="35708"/>
    <lineage>
        <taxon>Eukaryota</taxon>
        <taxon>Viridiplantae</taxon>
        <taxon>Streptophyta</taxon>
        <taxon>Embryophyta</taxon>
        <taxon>Tracheophyta</taxon>
        <taxon>Spermatophyta</taxon>
        <taxon>Magnoliopsida</taxon>
        <taxon>Liliopsida</taxon>
        <taxon>Poales</taxon>
        <taxon>Poaceae</taxon>
        <taxon>PACMAD clade</taxon>
        <taxon>Arundinoideae</taxon>
        <taxon>Arundineae</taxon>
        <taxon>Arundo</taxon>
    </lineage>
</organism>
<accession>A0A0A9BVB3</accession>
<dbReference type="AlphaFoldDB" id="A0A0A9BVB3"/>
<proteinExistence type="predicted"/>
<protein>
    <submittedName>
        <fullName evidence="1">Uncharacterized protein</fullName>
    </submittedName>
</protein>
<dbReference type="EMBL" id="GBRH01229891">
    <property type="protein sequence ID" value="JAD68004.1"/>
    <property type="molecule type" value="Transcribed_RNA"/>
</dbReference>